<evidence type="ECO:0000313" key="1">
    <source>
        <dbReference type="EMBL" id="CAG9613894.1"/>
    </source>
</evidence>
<reference evidence="1 2" key="1">
    <citation type="submission" date="2021-10" db="EMBL/GenBank/DDBJ databases">
        <authorList>
            <person name="Criscuolo A."/>
        </authorList>
    </citation>
    <scope>NUCLEOTIDE SEQUENCE [LARGE SCALE GENOMIC DNA]</scope>
    <source>
        <strain evidence="2">CIP 111899</strain>
    </source>
</reference>
<proteinExistence type="predicted"/>
<keyword evidence="2" id="KW-1185">Reference proteome</keyword>
<sequence length="43" mass="4790">MKMEKVIVKKKKPVKIIVQVLNEPSKEAIINTAKILRTLGTSA</sequence>
<accession>A0ABM8YDQ2</accession>
<gene>
    <name evidence="1" type="ORF">BACCIP111899_03121</name>
</gene>
<dbReference type="Proteomes" id="UP000789423">
    <property type="component" value="Unassembled WGS sequence"/>
</dbReference>
<name>A0ABM8YDQ2_9BACI</name>
<organism evidence="1 2">
    <name type="scientific">Bacillus rhizoplanae</name>
    <dbReference type="NCBI Taxonomy" id="2880966"/>
    <lineage>
        <taxon>Bacteria</taxon>
        <taxon>Bacillati</taxon>
        <taxon>Bacillota</taxon>
        <taxon>Bacilli</taxon>
        <taxon>Bacillales</taxon>
        <taxon>Bacillaceae</taxon>
        <taxon>Bacillus</taxon>
    </lineage>
</organism>
<dbReference type="RefSeq" id="WP_302850606.1">
    <property type="nucleotide sequence ID" value="NZ_CAKJTI010000019.1"/>
</dbReference>
<dbReference type="EMBL" id="CAKJTI010000019">
    <property type="protein sequence ID" value="CAG9613894.1"/>
    <property type="molecule type" value="Genomic_DNA"/>
</dbReference>
<comment type="caution">
    <text evidence="1">The sequence shown here is derived from an EMBL/GenBank/DDBJ whole genome shotgun (WGS) entry which is preliminary data.</text>
</comment>
<protein>
    <submittedName>
        <fullName evidence="1">Uncharacterized protein</fullName>
    </submittedName>
</protein>
<evidence type="ECO:0000313" key="2">
    <source>
        <dbReference type="Proteomes" id="UP000789423"/>
    </source>
</evidence>